<dbReference type="Pfam" id="PF08818">
    <property type="entry name" value="DUF1801"/>
    <property type="match status" value="1"/>
</dbReference>
<gene>
    <name evidence="2" type="ORF">QIT00_11550</name>
</gene>
<organism evidence="2 3">
    <name type="scientific">Streptomyces luteolus</name>
    <dbReference type="NCBI Taxonomy" id="3043615"/>
    <lineage>
        <taxon>Bacteria</taxon>
        <taxon>Bacillati</taxon>
        <taxon>Actinomycetota</taxon>
        <taxon>Actinomycetes</taxon>
        <taxon>Kitasatosporales</taxon>
        <taxon>Streptomycetaceae</taxon>
        <taxon>Streptomyces</taxon>
    </lineage>
</organism>
<proteinExistence type="predicted"/>
<evidence type="ECO:0000259" key="1">
    <source>
        <dbReference type="Pfam" id="PF08818"/>
    </source>
</evidence>
<accession>A0ABT6SU91</accession>
<keyword evidence="3" id="KW-1185">Reference proteome</keyword>
<name>A0ABT6SU91_9ACTN</name>
<protein>
    <submittedName>
        <fullName evidence="2">DUF1801 domain-containing protein</fullName>
    </submittedName>
</protein>
<feature type="domain" description="YdhG-like" evidence="1">
    <location>
        <begin position="22"/>
        <end position="121"/>
    </location>
</feature>
<reference evidence="2 3" key="1">
    <citation type="submission" date="2023-05" db="EMBL/GenBank/DDBJ databases">
        <title>Draft genome sequence of Streptomyces sp. B-S-A12 isolated from a cave soil in Thailand.</title>
        <authorList>
            <person name="Chamroensaksri N."/>
            <person name="Muangham S."/>
        </authorList>
    </citation>
    <scope>NUCLEOTIDE SEQUENCE [LARGE SCALE GENOMIC DNA]</scope>
    <source>
        <strain evidence="2 3">B-S-A12</strain>
    </source>
</reference>
<dbReference type="SUPFAM" id="SSF159888">
    <property type="entry name" value="YdhG-like"/>
    <property type="match status" value="1"/>
</dbReference>
<comment type="caution">
    <text evidence="2">The sequence shown here is derived from an EMBL/GenBank/DDBJ whole genome shotgun (WGS) entry which is preliminary data.</text>
</comment>
<dbReference type="Proteomes" id="UP001237105">
    <property type="component" value="Unassembled WGS sequence"/>
</dbReference>
<evidence type="ECO:0000313" key="2">
    <source>
        <dbReference type="EMBL" id="MDI3419182.1"/>
    </source>
</evidence>
<evidence type="ECO:0000313" key="3">
    <source>
        <dbReference type="Proteomes" id="UP001237105"/>
    </source>
</evidence>
<dbReference type="EMBL" id="JASCIS010000009">
    <property type="protein sequence ID" value="MDI3419182.1"/>
    <property type="molecule type" value="Genomic_DNA"/>
</dbReference>
<sequence>MTNEVPKAWQSCLEAANAEVAAIARRAREVVREAVPDAAEEVDVPARLLAFTFAPGTYKGIAVGLVLHSRHVNLQFGEGVELAAHDPDGLLTGTGKKARHVKLHAPEDPEDPRVVELVRAAAARRRAQLADG</sequence>
<dbReference type="RefSeq" id="WP_282535087.1">
    <property type="nucleotide sequence ID" value="NZ_JASCIS010000009.1"/>
</dbReference>
<dbReference type="InterPro" id="IPR014922">
    <property type="entry name" value="YdhG-like"/>
</dbReference>